<proteinExistence type="predicted"/>
<dbReference type="EMBL" id="CZBO01000008">
    <property type="protein sequence ID" value="CUQ30556.1"/>
    <property type="molecule type" value="Genomic_DNA"/>
</dbReference>
<gene>
    <name evidence="1" type="ORF">ERS852568_02759</name>
</gene>
<dbReference type="Proteomes" id="UP000095563">
    <property type="component" value="Unassembled WGS sequence"/>
</dbReference>
<dbReference type="RefSeq" id="WP_055208783.1">
    <property type="nucleotide sequence ID" value="NZ_CZBO01000008.1"/>
</dbReference>
<organism evidence="1 2">
    <name type="scientific">Clostridium baratii</name>
    <dbReference type="NCBI Taxonomy" id="1561"/>
    <lineage>
        <taxon>Bacteria</taxon>
        <taxon>Bacillati</taxon>
        <taxon>Bacillota</taxon>
        <taxon>Clostridia</taxon>
        <taxon>Eubacteriales</taxon>
        <taxon>Clostridiaceae</taxon>
        <taxon>Clostridium</taxon>
    </lineage>
</organism>
<sequence length="68" mass="8609">MFNFKDKLKLQGYDFNKMKKFIKKDIYVRFIFLDYKRKEPYKDEKEIMIEVYEDIIDDKECMKVYNNM</sequence>
<accession>A0A174VAP8</accession>
<evidence type="ECO:0000313" key="2">
    <source>
        <dbReference type="Proteomes" id="UP000095563"/>
    </source>
</evidence>
<evidence type="ECO:0000313" key="1">
    <source>
        <dbReference type="EMBL" id="CUQ30556.1"/>
    </source>
</evidence>
<dbReference type="AlphaFoldDB" id="A0A174VAP8"/>
<name>A0A174VAP8_9CLOT</name>
<reference evidence="1 2" key="1">
    <citation type="submission" date="2015-09" db="EMBL/GenBank/DDBJ databases">
        <authorList>
            <consortium name="Pathogen Informatics"/>
        </authorList>
    </citation>
    <scope>NUCLEOTIDE SEQUENCE [LARGE SCALE GENOMIC DNA]</scope>
    <source>
        <strain evidence="1 2">2789STDY5834956</strain>
    </source>
</reference>
<protein>
    <submittedName>
        <fullName evidence="1">Uncharacterized protein</fullName>
    </submittedName>
</protein>